<evidence type="ECO:0000313" key="3">
    <source>
        <dbReference type="Proteomes" id="UP000811609"/>
    </source>
</evidence>
<gene>
    <name evidence="2" type="ORF">CIPAW_11G132700</name>
</gene>
<organism evidence="2 3">
    <name type="scientific">Carya illinoinensis</name>
    <name type="common">Pecan</name>
    <dbReference type="NCBI Taxonomy" id="32201"/>
    <lineage>
        <taxon>Eukaryota</taxon>
        <taxon>Viridiplantae</taxon>
        <taxon>Streptophyta</taxon>
        <taxon>Embryophyta</taxon>
        <taxon>Tracheophyta</taxon>
        <taxon>Spermatophyta</taxon>
        <taxon>Magnoliopsida</taxon>
        <taxon>eudicotyledons</taxon>
        <taxon>Gunneridae</taxon>
        <taxon>Pentapetalae</taxon>
        <taxon>rosids</taxon>
        <taxon>fabids</taxon>
        <taxon>Fagales</taxon>
        <taxon>Juglandaceae</taxon>
        <taxon>Carya</taxon>
    </lineage>
</organism>
<keyword evidence="1" id="KW-0812">Transmembrane</keyword>
<accession>A0A8T1P4I1</accession>
<keyword evidence="1" id="KW-1133">Transmembrane helix</keyword>
<feature type="transmembrane region" description="Helical" evidence="1">
    <location>
        <begin position="58"/>
        <end position="77"/>
    </location>
</feature>
<dbReference type="Proteomes" id="UP000811609">
    <property type="component" value="Chromosome 11"/>
</dbReference>
<dbReference type="AlphaFoldDB" id="A0A8T1P4I1"/>
<evidence type="ECO:0000256" key="1">
    <source>
        <dbReference type="SAM" id="Phobius"/>
    </source>
</evidence>
<protein>
    <submittedName>
        <fullName evidence="2">Uncharacterized protein</fullName>
    </submittedName>
</protein>
<reference evidence="2" key="1">
    <citation type="submission" date="2020-12" db="EMBL/GenBank/DDBJ databases">
        <title>WGS assembly of Carya illinoinensis cv. Pawnee.</title>
        <authorList>
            <person name="Platts A."/>
            <person name="Shu S."/>
            <person name="Wright S."/>
            <person name="Barry K."/>
            <person name="Edger P."/>
            <person name="Pires J.C."/>
            <person name="Schmutz J."/>
        </authorList>
    </citation>
    <scope>NUCLEOTIDE SEQUENCE</scope>
    <source>
        <tissue evidence="2">Leaf</tissue>
    </source>
</reference>
<evidence type="ECO:0000313" key="2">
    <source>
        <dbReference type="EMBL" id="KAG6636751.1"/>
    </source>
</evidence>
<dbReference type="EMBL" id="CM031819">
    <property type="protein sequence ID" value="KAG6636751.1"/>
    <property type="molecule type" value="Genomic_DNA"/>
</dbReference>
<keyword evidence="1" id="KW-0472">Membrane</keyword>
<keyword evidence="3" id="KW-1185">Reference proteome</keyword>
<proteinExistence type="predicted"/>
<sequence length="105" mass="12209">MRPNCRWRGETACHGSVRSPTNNRFCRLAALPALSSVQLLRSRSPSIPFMFSAFWLRWLGWARAALTVFGFLSFLVWSGRWWYRYCGPRFTLVKKISCLIMPGTF</sequence>
<name>A0A8T1P4I1_CARIL</name>
<comment type="caution">
    <text evidence="2">The sequence shown here is derived from an EMBL/GenBank/DDBJ whole genome shotgun (WGS) entry which is preliminary data.</text>
</comment>